<organism evidence="3 4">
    <name type="scientific">Lichtheimia corymbifera JMRC:FSU:9682</name>
    <dbReference type="NCBI Taxonomy" id="1263082"/>
    <lineage>
        <taxon>Eukaryota</taxon>
        <taxon>Fungi</taxon>
        <taxon>Fungi incertae sedis</taxon>
        <taxon>Mucoromycota</taxon>
        <taxon>Mucoromycotina</taxon>
        <taxon>Mucoromycetes</taxon>
        <taxon>Mucorales</taxon>
        <taxon>Lichtheimiaceae</taxon>
        <taxon>Lichtheimia</taxon>
    </lineage>
</organism>
<gene>
    <name evidence="3" type="ORF">LCOR_00026.1</name>
</gene>
<dbReference type="EMBL" id="CBTN010000001">
    <property type="protein sequence ID" value="CDH48226.1"/>
    <property type="molecule type" value="Genomic_DNA"/>
</dbReference>
<proteinExistence type="inferred from homology"/>
<dbReference type="InterPro" id="IPR007577">
    <property type="entry name" value="GlycoTrfase_DXD_sugar-bd_CS"/>
</dbReference>
<dbReference type="GO" id="GO:0006688">
    <property type="term" value="P:glycosphingolipid biosynthetic process"/>
    <property type="evidence" value="ECO:0007669"/>
    <property type="project" value="TreeGrafter"/>
</dbReference>
<keyword evidence="2" id="KW-1133">Transmembrane helix</keyword>
<dbReference type="Pfam" id="PF04488">
    <property type="entry name" value="Gly_transf_sug"/>
    <property type="match status" value="1"/>
</dbReference>
<dbReference type="PANTHER" id="PTHR12042">
    <property type="entry name" value="LACTOSYLCERAMIDE 4-ALPHA-GALACTOSYLTRANSFERASE ALPHA- 1,4-GALACTOSYLTRANSFERASE"/>
    <property type="match status" value="1"/>
</dbReference>
<keyword evidence="2" id="KW-0812">Transmembrane</keyword>
<accession>A0A068RGY9</accession>
<dbReference type="InterPro" id="IPR029044">
    <property type="entry name" value="Nucleotide-diphossugar_trans"/>
</dbReference>
<keyword evidence="4" id="KW-1185">Reference proteome</keyword>
<dbReference type="VEuPathDB" id="FungiDB:LCOR_00026.1"/>
<comment type="caution">
    <text evidence="3">The sequence shown here is derived from an EMBL/GenBank/DDBJ whole genome shotgun (WGS) entry which is preliminary data.</text>
</comment>
<reference evidence="3" key="1">
    <citation type="submission" date="2013-08" db="EMBL/GenBank/DDBJ databases">
        <title>Gene expansion shapes genome architecture in the human pathogen Lichtheimia corymbifera: an evolutionary genomics analysis in the ancient terrestrial Mucorales (Mucoromycotina).</title>
        <authorList>
            <person name="Schwartze V.U."/>
            <person name="Winter S."/>
            <person name="Shelest E."/>
            <person name="Marcet-Houben M."/>
            <person name="Horn F."/>
            <person name="Wehner S."/>
            <person name="Hoffmann K."/>
            <person name="Riege K."/>
            <person name="Sammeth M."/>
            <person name="Nowrousian M."/>
            <person name="Valiante V."/>
            <person name="Linde J."/>
            <person name="Jacobsen I.D."/>
            <person name="Marz M."/>
            <person name="Brakhage A.A."/>
            <person name="Gabaldon T."/>
            <person name="Bocker S."/>
            <person name="Voigt K."/>
        </authorList>
    </citation>
    <scope>NUCLEOTIDE SEQUENCE [LARGE SCALE GENOMIC DNA]</scope>
    <source>
        <strain evidence="3">FSU 9682</strain>
    </source>
</reference>
<dbReference type="Gene3D" id="3.90.550.20">
    <property type="match status" value="1"/>
</dbReference>
<dbReference type="AlphaFoldDB" id="A0A068RGY9"/>
<dbReference type="Proteomes" id="UP000027586">
    <property type="component" value="Unassembled WGS sequence"/>
</dbReference>
<protein>
    <submittedName>
        <fullName evidence="3">Glycosyltransferase family 32 protein</fullName>
    </submittedName>
</protein>
<feature type="transmembrane region" description="Helical" evidence="2">
    <location>
        <begin position="37"/>
        <end position="58"/>
    </location>
</feature>
<evidence type="ECO:0000256" key="2">
    <source>
        <dbReference type="SAM" id="Phobius"/>
    </source>
</evidence>
<sequence length="400" mass="46492">MQRIGDLFRIRQSLPYTRLNGNTTAYVRHKCWRPSVVLKWTVLLAPVVVLAFFALFNLQLNIRVYIRNWISHADEAYKKPLNGCFNRLPEDSLYHTGVSEYTYDITPGVALLDGFDCYDFAATIQPTNSTSNNNNNKRTIYHAYWRADLSPVGPKQLAVIRSFFATQNPDTAVLYLWSNGDLSTSPIIQDVKKHVGERLQTLIYDPKELSKGTPMENSSHLDFKDGLGYLDGDLIRLMVIYRYGGMWFDMDALLIRDMSPLFEYEWLSQWDCFQPGQFPFNGAFMHFAKESPYLCEMLAEMANGPLPRPGTIDWGGYMYYRVYRRLLYHGIRPWSVIPWCFTDSMVCTPSNSMPGAFDEVEFDETKLLQTFAYHWHNQWSKTPGSLFRFLENRHKNITGW</sequence>
<dbReference type="OrthoDB" id="409543at2759"/>
<dbReference type="STRING" id="1263082.A0A068RGY9"/>
<keyword evidence="2" id="KW-0472">Membrane</keyword>
<evidence type="ECO:0000256" key="1">
    <source>
        <dbReference type="ARBA" id="ARBA00009003"/>
    </source>
</evidence>
<evidence type="ECO:0000313" key="4">
    <source>
        <dbReference type="Proteomes" id="UP000027586"/>
    </source>
</evidence>
<dbReference type="GO" id="GO:0016758">
    <property type="term" value="F:hexosyltransferase activity"/>
    <property type="evidence" value="ECO:0007669"/>
    <property type="project" value="TreeGrafter"/>
</dbReference>
<dbReference type="PANTHER" id="PTHR12042:SF21">
    <property type="entry name" value="ALPHA1,4-GALACTOSYLTRANSFERASE 1-RELATED"/>
    <property type="match status" value="1"/>
</dbReference>
<dbReference type="GO" id="GO:0016020">
    <property type="term" value="C:membrane"/>
    <property type="evidence" value="ECO:0007669"/>
    <property type="project" value="GOC"/>
</dbReference>
<name>A0A068RGY9_9FUNG</name>
<dbReference type="SUPFAM" id="SSF53448">
    <property type="entry name" value="Nucleotide-diphospho-sugar transferases"/>
    <property type="match status" value="1"/>
</dbReference>
<dbReference type="InterPro" id="IPR051981">
    <property type="entry name" value="Glycosyltransf_32"/>
</dbReference>
<comment type="similarity">
    <text evidence="1">Belongs to the glycosyltransferase 32 family.</text>
</comment>
<evidence type="ECO:0000313" key="3">
    <source>
        <dbReference type="EMBL" id="CDH48226.1"/>
    </source>
</evidence>